<dbReference type="GO" id="GO:0008716">
    <property type="term" value="F:D-alanine-D-alanine ligase activity"/>
    <property type="evidence" value="ECO:0007669"/>
    <property type="project" value="UniProtKB-UniRule"/>
</dbReference>
<comment type="similarity">
    <text evidence="3 14">Belongs to the D-alanine--D-alanine ligase family.</text>
</comment>
<keyword evidence="8 17" id="KW-0067">ATP-binding</keyword>
<dbReference type="InterPro" id="IPR011095">
    <property type="entry name" value="Dala_Dala_lig_C"/>
</dbReference>
<dbReference type="InterPro" id="IPR005905">
    <property type="entry name" value="D_ala_D_ala"/>
</dbReference>
<evidence type="ECO:0000259" key="18">
    <source>
        <dbReference type="PROSITE" id="PS50975"/>
    </source>
</evidence>
<dbReference type="PIRSF" id="PIRSF039102">
    <property type="entry name" value="Ddl/VanB"/>
    <property type="match status" value="1"/>
</dbReference>
<dbReference type="GO" id="GO:0005737">
    <property type="term" value="C:cytoplasm"/>
    <property type="evidence" value="ECO:0007669"/>
    <property type="project" value="UniProtKB-SubCell"/>
</dbReference>
<dbReference type="NCBIfam" id="NF002378">
    <property type="entry name" value="PRK01372.1"/>
    <property type="match status" value="1"/>
</dbReference>
<evidence type="ECO:0000256" key="6">
    <source>
        <dbReference type="ARBA" id="ARBA00022723"/>
    </source>
</evidence>
<dbReference type="Pfam" id="PF07478">
    <property type="entry name" value="Dala_Dala_lig_C"/>
    <property type="match status" value="1"/>
</dbReference>
<evidence type="ECO:0000256" key="10">
    <source>
        <dbReference type="ARBA" id="ARBA00022960"/>
    </source>
</evidence>
<dbReference type="SUPFAM" id="SSF56059">
    <property type="entry name" value="Glutathione synthetase ATP-binding domain-like"/>
    <property type="match status" value="1"/>
</dbReference>
<feature type="binding site" evidence="16">
    <location>
        <position position="275"/>
    </location>
    <ligand>
        <name>Mg(2+)</name>
        <dbReference type="ChEBI" id="CHEBI:18420"/>
        <label>2</label>
    </ligand>
</feature>
<dbReference type="PANTHER" id="PTHR23132:SF23">
    <property type="entry name" value="D-ALANINE--D-ALANINE LIGASE B"/>
    <property type="match status" value="1"/>
</dbReference>
<dbReference type="GO" id="GO:0005524">
    <property type="term" value="F:ATP binding"/>
    <property type="evidence" value="ECO:0007669"/>
    <property type="project" value="UniProtKB-UniRule"/>
</dbReference>
<evidence type="ECO:0000256" key="2">
    <source>
        <dbReference type="ARBA" id="ARBA00004496"/>
    </source>
</evidence>
<dbReference type="Proteomes" id="UP000182975">
    <property type="component" value="Unassembled WGS sequence"/>
</dbReference>
<dbReference type="GO" id="GO:0046872">
    <property type="term" value="F:metal ion binding"/>
    <property type="evidence" value="ECO:0007669"/>
    <property type="project" value="UniProtKB-KW"/>
</dbReference>
<keyword evidence="10 14" id="KW-0133">Cell shape</keyword>
<dbReference type="PATRIC" id="fig|79604.3.peg.1992"/>
<dbReference type="InterPro" id="IPR011761">
    <property type="entry name" value="ATP-grasp"/>
</dbReference>
<dbReference type="InterPro" id="IPR013815">
    <property type="entry name" value="ATP_grasp_subdomain_1"/>
</dbReference>
<evidence type="ECO:0000256" key="16">
    <source>
        <dbReference type="PIRSR" id="PIRSR039102-3"/>
    </source>
</evidence>
<evidence type="ECO:0000256" key="14">
    <source>
        <dbReference type="HAMAP-Rule" id="MF_00047"/>
    </source>
</evidence>
<gene>
    <name evidence="14" type="primary">ddl</name>
    <name evidence="19" type="ORF">SAMN02910314_00186</name>
</gene>
<evidence type="ECO:0000256" key="13">
    <source>
        <dbReference type="ARBA" id="ARBA00023316"/>
    </source>
</evidence>
<dbReference type="OrthoDB" id="9813261at2"/>
<dbReference type="HAMAP" id="MF_00047">
    <property type="entry name" value="Dala_Dala_lig"/>
    <property type="match status" value="1"/>
</dbReference>
<comment type="function">
    <text evidence="14">Cell wall formation.</text>
</comment>
<comment type="cofactor">
    <cofactor evidence="16">
        <name>Mg(2+)</name>
        <dbReference type="ChEBI" id="CHEBI:18420"/>
    </cofactor>
    <cofactor evidence="16">
        <name>Mn(2+)</name>
        <dbReference type="ChEBI" id="CHEBI:29035"/>
    </cofactor>
    <text evidence="16">Binds 2 magnesium or manganese ions per subunit.</text>
</comment>
<organism evidence="19 20">
    <name type="scientific">Denitrobacterium detoxificans</name>
    <dbReference type="NCBI Taxonomy" id="79604"/>
    <lineage>
        <taxon>Bacteria</taxon>
        <taxon>Bacillati</taxon>
        <taxon>Actinomycetota</taxon>
        <taxon>Coriobacteriia</taxon>
        <taxon>Eggerthellales</taxon>
        <taxon>Eggerthellaceae</taxon>
        <taxon>Denitrobacterium</taxon>
    </lineage>
</organism>
<feature type="active site" evidence="15">
    <location>
        <position position="20"/>
    </location>
</feature>
<dbReference type="GO" id="GO:0009252">
    <property type="term" value="P:peptidoglycan biosynthetic process"/>
    <property type="evidence" value="ECO:0007669"/>
    <property type="project" value="UniProtKB-UniRule"/>
</dbReference>
<feature type="active site" evidence="15">
    <location>
        <position position="151"/>
    </location>
</feature>
<dbReference type="Gene3D" id="3.30.470.20">
    <property type="entry name" value="ATP-grasp fold, B domain"/>
    <property type="match status" value="1"/>
</dbReference>
<name>A0A172S039_9ACTN</name>
<keyword evidence="9 16" id="KW-0460">Magnesium</keyword>
<sequence>MELIPQNIKVALLAGGTSGEREISLQSGKGAGEALRAAGFSVTEFDPANSEDLVELIRGSFDVAFLCLHGKHGEDGTMQGFLETINLPYTGPGVWSSATAIDKAKAKVHYIEDGITTPQSVTLRSANEMSAEEIIQKLGNHVVVKPATEGSALGVSIVEGAEELQKAIDADFEMDNKVVVETYVSGTELTVAVLGNANPKALPVIEIVPQLGEFYDFESKYAAGGSDHICPARLSEDLTQKVQQTALAAHKALNCRGVSRTDIILGEDGTCWVLETNTIPGMTATSLLPDAARVAGMDFPQLCTKLIELALE</sequence>
<comment type="cofactor">
    <cofactor evidence="1">
        <name>Mn(2+)</name>
        <dbReference type="ChEBI" id="CHEBI:29035"/>
    </cofactor>
</comment>
<proteinExistence type="inferred from homology"/>
<dbReference type="PANTHER" id="PTHR23132">
    <property type="entry name" value="D-ALANINE--D-ALANINE LIGASE"/>
    <property type="match status" value="1"/>
</dbReference>
<keyword evidence="13 14" id="KW-0961">Cell wall biogenesis/degradation</keyword>
<comment type="catalytic activity">
    <reaction evidence="14">
        <text>2 D-alanine + ATP = D-alanyl-D-alanine + ADP + phosphate + H(+)</text>
        <dbReference type="Rhea" id="RHEA:11224"/>
        <dbReference type="ChEBI" id="CHEBI:15378"/>
        <dbReference type="ChEBI" id="CHEBI:30616"/>
        <dbReference type="ChEBI" id="CHEBI:43474"/>
        <dbReference type="ChEBI" id="CHEBI:57416"/>
        <dbReference type="ChEBI" id="CHEBI:57822"/>
        <dbReference type="ChEBI" id="CHEBI:456216"/>
        <dbReference type="EC" id="6.3.2.4"/>
    </reaction>
</comment>
<keyword evidence="12 16" id="KW-0464">Manganese</keyword>
<keyword evidence="7 17" id="KW-0547">Nucleotide-binding</keyword>
<dbReference type="PROSITE" id="PS00844">
    <property type="entry name" value="DALA_DALA_LIGASE_2"/>
    <property type="match status" value="1"/>
</dbReference>
<dbReference type="InterPro" id="IPR016185">
    <property type="entry name" value="PreATP-grasp_dom_sf"/>
</dbReference>
<evidence type="ECO:0000256" key="11">
    <source>
        <dbReference type="ARBA" id="ARBA00022984"/>
    </source>
</evidence>
<evidence type="ECO:0000256" key="17">
    <source>
        <dbReference type="PROSITE-ProRule" id="PRU00409"/>
    </source>
</evidence>
<feature type="domain" description="ATP-grasp" evidence="18">
    <location>
        <begin position="107"/>
        <end position="308"/>
    </location>
</feature>
<evidence type="ECO:0000256" key="12">
    <source>
        <dbReference type="ARBA" id="ARBA00023211"/>
    </source>
</evidence>
<keyword evidence="4 14" id="KW-0963">Cytoplasm</keyword>
<keyword evidence="6 16" id="KW-0479">Metal-binding</keyword>
<dbReference type="SUPFAM" id="SSF52440">
    <property type="entry name" value="PreATP-grasp domain"/>
    <property type="match status" value="1"/>
</dbReference>
<comment type="pathway">
    <text evidence="14">Cell wall biogenesis; peptidoglycan biosynthesis.</text>
</comment>
<dbReference type="AlphaFoldDB" id="A0A172S039"/>
<feature type="binding site" evidence="16">
    <location>
        <position position="277"/>
    </location>
    <ligand>
        <name>Mg(2+)</name>
        <dbReference type="ChEBI" id="CHEBI:18420"/>
        <label>2</label>
    </ligand>
</feature>
<keyword evidence="5 14" id="KW-0436">Ligase</keyword>
<evidence type="ECO:0000256" key="3">
    <source>
        <dbReference type="ARBA" id="ARBA00010871"/>
    </source>
</evidence>
<dbReference type="PROSITE" id="PS00843">
    <property type="entry name" value="DALA_DALA_LIGASE_1"/>
    <property type="match status" value="1"/>
</dbReference>
<evidence type="ECO:0000256" key="15">
    <source>
        <dbReference type="PIRSR" id="PIRSR039102-1"/>
    </source>
</evidence>
<dbReference type="EMBL" id="FOEC01000001">
    <property type="protein sequence ID" value="SEO41696.1"/>
    <property type="molecule type" value="Genomic_DNA"/>
</dbReference>
<evidence type="ECO:0000313" key="20">
    <source>
        <dbReference type="Proteomes" id="UP000182975"/>
    </source>
</evidence>
<dbReference type="InterPro" id="IPR000291">
    <property type="entry name" value="D-Ala_lig_Van_CS"/>
</dbReference>
<feature type="binding site" evidence="16">
    <location>
        <position position="275"/>
    </location>
    <ligand>
        <name>Mg(2+)</name>
        <dbReference type="ChEBI" id="CHEBI:18420"/>
        <label>1</label>
    </ligand>
</feature>
<dbReference type="PROSITE" id="PS50975">
    <property type="entry name" value="ATP_GRASP"/>
    <property type="match status" value="1"/>
</dbReference>
<dbReference type="Gene3D" id="3.40.50.20">
    <property type="match status" value="1"/>
</dbReference>
<evidence type="ECO:0000256" key="4">
    <source>
        <dbReference type="ARBA" id="ARBA00022490"/>
    </source>
</evidence>
<evidence type="ECO:0000256" key="1">
    <source>
        <dbReference type="ARBA" id="ARBA00001936"/>
    </source>
</evidence>
<dbReference type="InterPro" id="IPR011127">
    <property type="entry name" value="Dala_Dala_lig_N"/>
</dbReference>
<feature type="active site" evidence="15">
    <location>
        <position position="286"/>
    </location>
</feature>
<feature type="binding site" evidence="16">
    <location>
        <position position="262"/>
    </location>
    <ligand>
        <name>Mg(2+)</name>
        <dbReference type="ChEBI" id="CHEBI:18420"/>
        <label>1</label>
    </ligand>
</feature>
<reference evidence="20" key="1">
    <citation type="submission" date="2016-10" db="EMBL/GenBank/DDBJ databases">
        <authorList>
            <person name="Varghese N."/>
        </authorList>
    </citation>
    <scope>NUCLEOTIDE SEQUENCE [LARGE SCALE GENOMIC DNA]</scope>
    <source>
        <strain evidence="20">DSM 21843</strain>
    </source>
</reference>
<dbReference type="NCBIfam" id="TIGR01205">
    <property type="entry name" value="D_ala_D_alaTIGR"/>
    <property type="match status" value="1"/>
</dbReference>
<dbReference type="KEGG" id="ddt:AAY81_09945"/>
<evidence type="ECO:0000256" key="9">
    <source>
        <dbReference type="ARBA" id="ARBA00022842"/>
    </source>
</evidence>
<evidence type="ECO:0000313" key="19">
    <source>
        <dbReference type="EMBL" id="SEO41696.1"/>
    </source>
</evidence>
<dbReference type="FunFam" id="3.30.470.20:FF:000008">
    <property type="entry name" value="D-alanine--D-alanine ligase"/>
    <property type="match status" value="1"/>
</dbReference>
<dbReference type="GO" id="GO:0071555">
    <property type="term" value="P:cell wall organization"/>
    <property type="evidence" value="ECO:0007669"/>
    <property type="project" value="UniProtKB-KW"/>
</dbReference>
<dbReference type="STRING" id="79604.AAY81_09945"/>
<dbReference type="UniPathway" id="UPA00219"/>
<evidence type="ECO:0000256" key="5">
    <source>
        <dbReference type="ARBA" id="ARBA00022598"/>
    </source>
</evidence>
<accession>A0A172S039</accession>
<keyword evidence="20" id="KW-1185">Reference proteome</keyword>
<protein>
    <recommendedName>
        <fullName evidence="14">D-alanine--D-alanine ligase</fullName>
        <ecNumber evidence="14">6.3.2.4</ecNumber>
    </recommendedName>
    <alternativeName>
        <fullName evidence="14">D-Ala-D-Ala ligase</fullName>
    </alternativeName>
    <alternativeName>
        <fullName evidence="14">D-alanylalanine synthetase</fullName>
    </alternativeName>
</protein>
<dbReference type="Pfam" id="PF01820">
    <property type="entry name" value="Dala_Dala_lig_N"/>
    <property type="match status" value="1"/>
</dbReference>
<dbReference type="EC" id="6.3.2.4" evidence="14"/>
<evidence type="ECO:0000256" key="7">
    <source>
        <dbReference type="ARBA" id="ARBA00022741"/>
    </source>
</evidence>
<comment type="subcellular location">
    <subcellularLocation>
        <location evidence="2 14">Cytoplasm</location>
    </subcellularLocation>
</comment>
<evidence type="ECO:0000256" key="8">
    <source>
        <dbReference type="ARBA" id="ARBA00022840"/>
    </source>
</evidence>
<dbReference type="RefSeq" id="WP_066664630.1">
    <property type="nucleotide sequence ID" value="NZ_CP011402.1"/>
</dbReference>
<dbReference type="Gene3D" id="3.30.1490.20">
    <property type="entry name" value="ATP-grasp fold, A domain"/>
    <property type="match status" value="1"/>
</dbReference>
<dbReference type="GO" id="GO:0008360">
    <property type="term" value="P:regulation of cell shape"/>
    <property type="evidence" value="ECO:0007669"/>
    <property type="project" value="UniProtKB-KW"/>
</dbReference>
<keyword evidence="11 14" id="KW-0573">Peptidoglycan synthesis</keyword>